<feature type="region of interest" description="Disordered" evidence="1">
    <location>
        <begin position="153"/>
        <end position="172"/>
    </location>
</feature>
<dbReference type="AlphaFoldDB" id="A0A8S9LGD9"/>
<name>A0A8S9LGD9_BRACR</name>
<accession>A0A8S9LGD9</accession>
<proteinExistence type="predicted"/>
<organism evidence="2 3">
    <name type="scientific">Brassica cretica</name>
    <name type="common">Mustard</name>
    <dbReference type="NCBI Taxonomy" id="69181"/>
    <lineage>
        <taxon>Eukaryota</taxon>
        <taxon>Viridiplantae</taxon>
        <taxon>Streptophyta</taxon>
        <taxon>Embryophyta</taxon>
        <taxon>Tracheophyta</taxon>
        <taxon>Spermatophyta</taxon>
        <taxon>Magnoliopsida</taxon>
        <taxon>eudicotyledons</taxon>
        <taxon>Gunneridae</taxon>
        <taxon>Pentapetalae</taxon>
        <taxon>rosids</taxon>
        <taxon>malvids</taxon>
        <taxon>Brassicales</taxon>
        <taxon>Brassicaceae</taxon>
        <taxon>Brassiceae</taxon>
        <taxon>Brassica</taxon>
    </lineage>
</organism>
<evidence type="ECO:0000313" key="3">
    <source>
        <dbReference type="Proteomes" id="UP000712281"/>
    </source>
</evidence>
<comment type="caution">
    <text evidence="2">The sequence shown here is derived from an EMBL/GenBank/DDBJ whole genome shotgun (WGS) entry which is preliminary data.</text>
</comment>
<gene>
    <name evidence="2" type="ORF">F2Q68_00044411</name>
</gene>
<protein>
    <submittedName>
        <fullName evidence="2">Uncharacterized protein</fullName>
    </submittedName>
</protein>
<sequence>MVLTSWGANCWGQNRSRQNQCLKVRIEVKNGCNEVNVKIPEEENVETFFDKYFFEIDSSLRKALQKKRESSDKSSKRVATQQPSACSARSLCSDRARAKAWSVHSDRARAGARSLRSDRARAKARSLCSDRAFARSLARVKARSLRSDRAFARSLRSDRPRSKAQSLHSDRALPKRRYDISPCVLVYPSMLSPEDRSEPISRFPVILSYRSNFTVKTAKVRSLSKEAVINASSRKTAQRDLRHDSRPNLRFFNQQPISRMTVYAWFARKDKCQVSADKYEILKIITKIGKME</sequence>
<dbReference type="EMBL" id="QGKW02000276">
    <property type="protein sequence ID" value="KAF2607170.1"/>
    <property type="molecule type" value="Genomic_DNA"/>
</dbReference>
<reference evidence="2" key="1">
    <citation type="submission" date="2019-12" db="EMBL/GenBank/DDBJ databases">
        <title>Genome sequencing and annotation of Brassica cretica.</title>
        <authorList>
            <person name="Studholme D.J."/>
            <person name="Sarris P.F."/>
        </authorList>
    </citation>
    <scope>NUCLEOTIDE SEQUENCE</scope>
    <source>
        <strain evidence="2">PFS-001/15</strain>
        <tissue evidence="2">Leaf</tissue>
    </source>
</reference>
<evidence type="ECO:0000256" key="1">
    <source>
        <dbReference type="SAM" id="MobiDB-lite"/>
    </source>
</evidence>
<evidence type="ECO:0000313" key="2">
    <source>
        <dbReference type="EMBL" id="KAF2607170.1"/>
    </source>
</evidence>
<dbReference type="Proteomes" id="UP000712281">
    <property type="component" value="Unassembled WGS sequence"/>
</dbReference>